<dbReference type="PANTHER" id="PTHR28259">
    <property type="entry name" value="FLUORIDE EXPORT PROTEIN 1-RELATED"/>
    <property type="match status" value="1"/>
</dbReference>
<dbReference type="GO" id="GO:0062054">
    <property type="term" value="F:fluoride channel activity"/>
    <property type="evidence" value="ECO:0007669"/>
    <property type="project" value="UniProtKB-UniRule"/>
</dbReference>
<reference evidence="11 12" key="1">
    <citation type="submission" date="2018-03" db="EMBL/GenBank/DDBJ databases">
        <title>The ancient ancestry and fast evolution of plastids.</title>
        <authorList>
            <person name="Moore K.R."/>
            <person name="Magnabosco C."/>
            <person name="Momper L."/>
            <person name="Gold D.A."/>
            <person name="Bosak T."/>
            <person name="Fournier G.P."/>
        </authorList>
    </citation>
    <scope>NUCLEOTIDE SEQUENCE [LARGE SCALE GENOMIC DNA]</scope>
    <source>
        <strain evidence="11 12">CCALA 016</strain>
    </source>
</reference>
<keyword evidence="10" id="KW-0915">Sodium</keyword>
<dbReference type="EMBL" id="PXOH01000013">
    <property type="protein sequence ID" value="PSF36680.1"/>
    <property type="molecule type" value="Genomic_DNA"/>
</dbReference>
<comment type="similarity">
    <text evidence="7 10">Belongs to the fluoride channel Fluc/FEX (TC 1.A.43) family.</text>
</comment>
<evidence type="ECO:0000313" key="11">
    <source>
        <dbReference type="EMBL" id="PSF36680.1"/>
    </source>
</evidence>
<evidence type="ECO:0000256" key="9">
    <source>
        <dbReference type="ARBA" id="ARBA00049940"/>
    </source>
</evidence>
<proteinExistence type="inferred from homology"/>
<dbReference type="InterPro" id="IPR003691">
    <property type="entry name" value="FluC"/>
</dbReference>
<feature type="transmembrane region" description="Helical" evidence="10">
    <location>
        <begin position="99"/>
        <end position="120"/>
    </location>
</feature>
<keyword evidence="2 10" id="KW-1003">Cell membrane</keyword>
<feature type="binding site" evidence="10">
    <location>
        <position position="77"/>
    </location>
    <ligand>
        <name>Na(+)</name>
        <dbReference type="ChEBI" id="CHEBI:29101"/>
        <note>structural</note>
    </ligand>
</feature>
<dbReference type="Pfam" id="PF02537">
    <property type="entry name" value="CRCB"/>
    <property type="match status" value="1"/>
</dbReference>
<dbReference type="HAMAP" id="MF_00454">
    <property type="entry name" value="FluC"/>
    <property type="match status" value="1"/>
</dbReference>
<comment type="catalytic activity">
    <reaction evidence="8">
        <text>fluoride(in) = fluoride(out)</text>
        <dbReference type="Rhea" id="RHEA:76159"/>
        <dbReference type="ChEBI" id="CHEBI:17051"/>
    </reaction>
    <physiologicalReaction direction="left-to-right" evidence="8">
        <dbReference type="Rhea" id="RHEA:76160"/>
    </physiologicalReaction>
</comment>
<keyword evidence="6 10" id="KW-0407">Ion channel</keyword>
<evidence type="ECO:0000256" key="5">
    <source>
        <dbReference type="ARBA" id="ARBA00023136"/>
    </source>
</evidence>
<evidence type="ECO:0000256" key="2">
    <source>
        <dbReference type="ARBA" id="ARBA00022475"/>
    </source>
</evidence>
<dbReference type="PANTHER" id="PTHR28259:SF1">
    <property type="entry name" value="FLUORIDE EXPORT PROTEIN 1-RELATED"/>
    <property type="match status" value="1"/>
</dbReference>
<dbReference type="AlphaFoldDB" id="A0A2T1LX12"/>
<evidence type="ECO:0000256" key="10">
    <source>
        <dbReference type="HAMAP-Rule" id="MF_00454"/>
    </source>
</evidence>
<accession>A0A2T1LX12</accession>
<dbReference type="Proteomes" id="UP000239001">
    <property type="component" value="Unassembled WGS sequence"/>
</dbReference>
<dbReference type="NCBIfam" id="TIGR00494">
    <property type="entry name" value="crcB"/>
    <property type="match status" value="1"/>
</dbReference>
<gene>
    <name evidence="10 11" type="primary">crcB</name>
    <name evidence="10" type="synonym">fluC</name>
    <name evidence="11" type="ORF">C7H19_12980</name>
</gene>
<dbReference type="RefSeq" id="WP_106457397.1">
    <property type="nucleotide sequence ID" value="NZ_PXOH01000013.1"/>
</dbReference>
<name>A0A2T1LX12_9CHRO</name>
<keyword evidence="10" id="KW-0406">Ion transport</keyword>
<evidence type="ECO:0000256" key="3">
    <source>
        <dbReference type="ARBA" id="ARBA00022692"/>
    </source>
</evidence>
<evidence type="ECO:0000256" key="6">
    <source>
        <dbReference type="ARBA" id="ARBA00023303"/>
    </source>
</evidence>
<keyword evidence="10" id="KW-0813">Transport</keyword>
<sequence>MEQFLLIFVGGGLGSICRHLVSKFVSQSFEGYYPFGTLTVNLIGCFLIGVLIGVIEKYSIHQNWRFLFVTGFCGGFTTFSTFSYENWIFMRNLQYKALFSYVFASLVGGFWATFFGFWLVRK</sequence>
<evidence type="ECO:0000256" key="1">
    <source>
        <dbReference type="ARBA" id="ARBA00004651"/>
    </source>
</evidence>
<evidence type="ECO:0000256" key="7">
    <source>
        <dbReference type="ARBA" id="ARBA00035120"/>
    </source>
</evidence>
<feature type="transmembrane region" description="Helical" evidence="10">
    <location>
        <begin position="66"/>
        <end position="84"/>
    </location>
</feature>
<feature type="binding site" evidence="10">
    <location>
        <position position="74"/>
    </location>
    <ligand>
        <name>Na(+)</name>
        <dbReference type="ChEBI" id="CHEBI:29101"/>
        <note>structural</note>
    </ligand>
</feature>
<keyword evidence="4 10" id="KW-1133">Transmembrane helix</keyword>
<feature type="transmembrane region" description="Helical" evidence="10">
    <location>
        <begin position="33"/>
        <end position="54"/>
    </location>
</feature>
<evidence type="ECO:0000313" key="12">
    <source>
        <dbReference type="Proteomes" id="UP000239001"/>
    </source>
</evidence>
<keyword evidence="3 10" id="KW-0812">Transmembrane</keyword>
<keyword evidence="5 10" id="KW-0472">Membrane</keyword>
<dbReference type="OrthoDB" id="428493at2"/>
<evidence type="ECO:0000256" key="8">
    <source>
        <dbReference type="ARBA" id="ARBA00035585"/>
    </source>
</evidence>
<comment type="caution">
    <text evidence="11">The sequence shown here is derived from an EMBL/GenBank/DDBJ whole genome shotgun (WGS) entry which is preliminary data.</text>
</comment>
<organism evidence="11 12">
    <name type="scientific">Aphanothece hegewaldii CCALA 016</name>
    <dbReference type="NCBI Taxonomy" id="2107694"/>
    <lineage>
        <taxon>Bacteria</taxon>
        <taxon>Bacillati</taxon>
        <taxon>Cyanobacteriota</taxon>
        <taxon>Cyanophyceae</taxon>
        <taxon>Oscillatoriophycideae</taxon>
        <taxon>Chroococcales</taxon>
        <taxon>Aphanothecaceae</taxon>
        <taxon>Aphanothece</taxon>
    </lineage>
</organism>
<evidence type="ECO:0000256" key="4">
    <source>
        <dbReference type="ARBA" id="ARBA00022989"/>
    </source>
</evidence>
<dbReference type="GO" id="GO:0140114">
    <property type="term" value="P:cellular detoxification of fluoride"/>
    <property type="evidence" value="ECO:0007669"/>
    <property type="project" value="UniProtKB-UniRule"/>
</dbReference>
<reference evidence="11 12" key="2">
    <citation type="submission" date="2018-03" db="EMBL/GenBank/DDBJ databases">
        <authorList>
            <person name="Keele B.F."/>
        </authorList>
    </citation>
    <scope>NUCLEOTIDE SEQUENCE [LARGE SCALE GENOMIC DNA]</scope>
    <source>
        <strain evidence="11 12">CCALA 016</strain>
    </source>
</reference>
<comment type="subcellular location">
    <subcellularLocation>
        <location evidence="1 10">Cell membrane</location>
        <topology evidence="1 10">Multi-pass membrane protein</topology>
    </subcellularLocation>
</comment>
<comment type="activity regulation">
    <text evidence="10">Na(+) is not transported, but it plays an essential structural role and its presence is essential for fluoride channel function.</text>
</comment>
<comment type="function">
    <text evidence="9 10">Fluoride-specific ion channel. Important for reducing fluoride concentration in the cell, thus reducing its toxicity.</text>
</comment>
<keyword evidence="12" id="KW-1185">Reference proteome</keyword>
<keyword evidence="10" id="KW-0479">Metal-binding</keyword>
<dbReference type="GO" id="GO:0005886">
    <property type="term" value="C:plasma membrane"/>
    <property type="evidence" value="ECO:0007669"/>
    <property type="project" value="UniProtKB-SubCell"/>
</dbReference>
<dbReference type="GO" id="GO:0046872">
    <property type="term" value="F:metal ion binding"/>
    <property type="evidence" value="ECO:0007669"/>
    <property type="project" value="UniProtKB-KW"/>
</dbReference>
<protein>
    <recommendedName>
        <fullName evidence="10">Fluoride-specific ion channel FluC</fullName>
    </recommendedName>
</protein>